<organism evidence="1 2">
    <name type="scientific">Pseudomonas fluorescens</name>
    <dbReference type="NCBI Taxonomy" id="294"/>
    <lineage>
        <taxon>Bacteria</taxon>
        <taxon>Pseudomonadati</taxon>
        <taxon>Pseudomonadota</taxon>
        <taxon>Gammaproteobacteria</taxon>
        <taxon>Pseudomonadales</taxon>
        <taxon>Pseudomonadaceae</taxon>
        <taxon>Pseudomonas</taxon>
    </lineage>
</organism>
<gene>
    <name evidence="1" type="ORF">PFLU3_13160</name>
</gene>
<reference evidence="1 2" key="1">
    <citation type="submission" date="2015-01" db="EMBL/GenBank/DDBJ databases">
        <title>Genome sequence of the beneficial rhizobacterium Pseudomonas fluorescens 2-79.</title>
        <authorList>
            <person name="Thuermer A."/>
            <person name="Daniel R."/>
        </authorList>
    </citation>
    <scope>NUCLEOTIDE SEQUENCE [LARGE SCALE GENOMIC DNA]</scope>
    <source>
        <strain evidence="1 2">2-79</strain>
    </source>
</reference>
<dbReference type="EMBL" id="JXCQ01000008">
    <property type="protein sequence ID" value="KIR23163.1"/>
    <property type="molecule type" value="Genomic_DNA"/>
</dbReference>
<dbReference type="RefSeq" id="WP_080889016.1">
    <property type="nucleotide sequence ID" value="NZ_JXCQ01000008.1"/>
</dbReference>
<dbReference type="PATRIC" id="fig|294.125.peg.1352"/>
<dbReference type="AlphaFoldDB" id="A0A0D0SMI5"/>
<dbReference type="Proteomes" id="UP000032210">
    <property type="component" value="Unassembled WGS sequence"/>
</dbReference>
<accession>A0A0D0SMI5</accession>
<protein>
    <submittedName>
        <fullName evidence="1">WbqC-like protein family protein</fullName>
    </submittedName>
</protein>
<sequence length="230" mass="26301">MKLAIMQPYFFPYVGYFKLVSEVDKFVFLDDVNYINRGWINRNRLFLAGEVRYITVPLVGASQNLRINDIFVQPKEVWQPKLLDVIRQSYSKAPNFSNTFELIKHVLQAGGPEDKISDVSRRSVVETSKCLGLDTHFIETSSIYENARLKGPERIVDICLRADATEYFNLPGGEGLYEKDFFTENDLNLKFVSPALVPYSQFGRDFAPGLSIIDVLMFNSFEESRGIVLS</sequence>
<dbReference type="InterPro" id="IPR014985">
    <property type="entry name" value="WbqC"/>
</dbReference>
<evidence type="ECO:0000313" key="2">
    <source>
        <dbReference type="Proteomes" id="UP000032210"/>
    </source>
</evidence>
<comment type="caution">
    <text evidence="1">The sequence shown here is derived from an EMBL/GenBank/DDBJ whole genome shotgun (WGS) entry which is preliminary data.</text>
</comment>
<evidence type="ECO:0000313" key="1">
    <source>
        <dbReference type="EMBL" id="KIR23163.1"/>
    </source>
</evidence>
<proteinExistence type="predicted"/>
<dbReference type="Pfam" id="PF08889">
    <property type="entry name" value="WbqC"/>
    <property type="match status" value="1"/>
</dbReference>
<name>A0A0D0SMI5_PSEFL</name>